<proteinExistence type="predicted"/>
<dbReference type="EMBL" id="MU003518">
    <property type="protein sequence ID" value="KAF2467778.1"/>
    <property type="molecule type" value="Genomic_DNA"/>
</dbReference>
<comment type="caution">
    <text evidence="1">The sequence shown here is derived from an EMBL/GenBank/DDBJ whole genome shotgun (WGS) entry which is preliminary data.</text>
</comment>
<keyword evidence="2" id="KW-1185">Reference proteome</keyword>
<reference evidence="1" key="1">
    <citation type="journal article" date="2020" name="Stud. Mycol.">
        <title>101 Dothideomycetes genomes: a test case for predicting lifestyles and emergence of pathogens.</title>
        <authorList>
            <person name="Haridas S."/>
            <person name="Albert R."/>
            <person name="Binder M."/>
            <person name="Bloem J."/>
            <person name="Labutti K."/>
            <person name="Salamov A."/>
            <person name="Andreopoulos B."/>
            <person name="Baker S."/>
            <person name="Barry K."/>
            <person name="Bills G."/>
            <person name="Bluhm B."/>
            <person name="Cannon C."/>
            <person name="Castanera R."/>
            <person name="Culley D."/>
            <person name="Daum C."/>
            <person name="Ezra D."/>
            <person name="Gonzalez J."/>
            <person name="Henrissat B."/>
            <person name="Kuo A."/>
            <person name="Liang C."/>
            <person name="Lipzen A."/>
            <person name="Lutzoni F."/>
            <person name="Magnuson J."/>
            <person name="Mondo S."/>
            <person name="Nolan M."/>
            <person name="Ohm R."/>
            <person name="Pangilinan J."/>
            <person name="Park H.-J."/>
            <person name="Ramirez L."/>
            <person name="Alfaro M."/>
            <person name="Sun H."/>
            <person name="Tritt A."/>
            <person name="Yoshinaga Y."/>
            <person name="Zwiers L.-H."/>
            <person name="Turgeon B."/>
            <person name="Goodwin S."/>
            <person name="Spatafora J."/>
            <person name="Crous P."/>
            <person name="Grigoriev I."/>
        </authorList>
    </citation>
    <scope>NUCLEOTIDE SEQUENCE</scope>
    <source>
        <strain evidence="1">ATCC 200398</strain>
    </source>
</reference>
<organism evidence="1 2">
    <name type="scientific">Lindgomyces ingoldianus</name>
    <dbReference type="NCBI Taxonomy" id="673940"/>
    <lineage>
        <taxon>Eukaryota</taxon>
        <taxon>Fungi</taxon>
        <taxon>Dikarya</taxon>
        <taxon>Ascomycota</taxon>
        <taxon>Pezizomycotina</taxon>
        <taxon>Dothideomycetes</taxon>
        <taxon>Pleosporomycetidae</taxon>
        <taxon>Pleosporales</taxon>
        <taxon>Lindgomycetaceae</taxon>
        <taxon>Lindgomyces</taxon>
    </lineage>
</organism>
<protein>
    <submittedName>
        <fullName evidence="1">Uncharacterized protein</fullName>
    </submittedName>
</protein>
<name>A0ACB6QLG1_9PLEO</name>
<gene>
    <name evidence="1" type="ORF">BDR25DRAFT_358059</name>
</gene>
<evidence type="ECO:0000313" key="1">
    <source>
        <dbReference type="EMBL" id="KAF2467778.1"/>
    </source>
</evidence>
<evidence type="ECO:0000313" key="2">
    <source>
        <dbReference type="Proteomes" id="UP000799755"/>
    </source>
</evidence>
<sequence length="134" mass="14792">MSQSAASKVPEGRSHGALLGIATFRSSAAATAASPHLRPTSVGDYTPVNPISDYLPIRVALSSRLVFGAWNCRCWARDLYKSRQIKLRFNTSRNIAIRNLVRIHFLSEYHEASNSGYQGGRIHLLLKHGGPFQT</sequence>
<dbReference type="Proteomes" id="UP000799755">
    <property type="component" value="Unassembled WGS sequence"/>
</dbReference>
<accession>A0ACB6QLG1</accession>